<protein>
    <recommendedName>
        <fullName evidence="4">Adhesion protein</fullName>
    </recommendedName>
</protein>
<evidence type="ECO:0008006" key="4">
    <source>
        <dbReference type="Google" id="ProtNLM"/>
    </source>
</evidence>
<dbReference type="Proteomes" id="UP000318594">
    <property type="component" value="Chromosome"/>
</dbReference>
<feature type="transmembrane region" description="Helical" evidence="1">
    <location>
        <begin position="20"/>
        <end position="40"/>
    </location>
</feature>
<keyword evidence="1" id="KW-0812">Transmembrane</keyword>
<feature type="transmembrane region" description="Helical" evidence="1">
    <location>
        <begin position="83"/>
        <end position="106"/>
    </location>
</feature>
<feature type="transmembrane region" description="Helical" evidence="1">
    <location>
        <begin position="52"/>
        <end position="71"/>
    </location>
</feature>
<name>A0ABM7H062_CUTAC</name>
<keyword evidence="1" id="KW-1133">Transmembrane helix</keyword>
<keyword evidence="1" id="KW-0472">Membrane</keyword>
<organism evidence="2 3">
    <name type="scientific">Cutibacterium acnes subsp. acnes</name>
    <dbReference type="NCBI Taxonomy" id="1734925"/>
    <lineage>
        <taxon>Bacteria</taxon>
        <taxon>Bacillati</taxon>
        <taxon>Actinomycetota</taxon>
        <taxon>Actinomycetes</taxon>
        <taxon>Propionibacteriales</taxon>
        <taxon>Propionibacteriaceae</taxon>
        <taxon>Cutibacterium</taxon>
    </lineage>
</organism>
<accession>A0ABM7H062</accession>
<proteinExistence type="predicted"/>
<feature type="transmembrane region" description="Helical" evidence="1">
    <location>
        <begin position="126"/>
        <end position="146"/>
    </location>
</feature>
<evidence type="ECO:0000256" key="1">
    <source>
        <dbReference type="SAM" id="Phobius"/>
    </source>
</evidence>
<reference evidence="2 3" key="1">
    <citation type="submission" date="2019-06" db="EMBL/GenBank/DDBJ databases">
        <title>Complete genome sequence of Cutibacterium acnes subsp. acnes NBRC 107605.</title>
        <authorList>
            <person name="Miura T."/>
            <person name="Furukawa M."/>
            <person name="Shimamura M."/>
            <person name="Ohyama Y."/>
            <person name="Yamazoe A."/>
            <person name="Kawasaki H."/>
        </authorList>
    </citation>
    <scope>NUCLEOTIDE SEQUENCE [LARGE SCALE GENOMIC DNA]</scope>
    <source>
        <strain evidence="2 3">NBRC 107605</strain>
    </source>
</reference>
<dbReference type="GeneID" id="92858315"/>
<keyword evidence="3" id="KW-1185">Reference proteome</keyword>
<sequence length="191" mass="21166">MTTHKNTHEQQYRHAPLNGLIIGAIIGVAWVLVLLIPGLFANDPSRRAKMDLVALMLPILGWITGAWERSFTSRGDPAKIEHGIKVIGAAMMTAVGIMTAATFYTLVASQDTLHVPARAAYSTKAFILYLLPLMMFPCAGWALGGARVNNIHDTRWIISKMSIMAGVMLFLSVTFWFTTSLFIEALFFFEF</sequence>
<dbReference type="EMBL" id="AP019723">
    <property type="protein sequence ID" value="BBK85207.1"/>
    <property type="molecule type" value="Genomic_DNA"/>
</dbReference>
<gene>
    <name evidence="2" type="ORF">CacPP4_18220</name>
</gene>
<dbReference type="RefSeq" id="WP_023031594.1">
    <property type="nucleotide sequence ID" value="NZ_AP019723.1"/>
</dbReference>
<evidence type="ECO:0000313" key="2">
    <source>
        <dbReference type="EMBL" id="BBK85207.1"/>
    </source>
</evidence>
<evidence type="ECO:0000313" key="3">
    <source>
        <dbReference type="Proteomes" id="UP000318594"/>
    </source>
</evidence>
<feature type="transmembrane region" description="Helical" evidence="1">
    <location>
        <begin position="167"/>
        <end position="189"/>
    </location>
</feature>